<dbReference type="InterPro" id="IPR005176">
    <property type="entry name" value="PONY_dom"/>
</dbReference>
<dbReference type="Proteomes" id="UP000005222">
    <property type="component" value="Chromosome I"/>
</dbReference>
<protein>
    <recommendedName>
        <fullName evidence="1">Defective in cullin neddylation protein</fullName>
    </recommendedName>
</protein>
<dbReference type="Gene3D" id="1.10.8.10">
    <property type="entry name" value="DNA helicase RuvA subunit, C-terminal domain"/>
    <property type="match status" value="1"/>
</dbReference>
<keyword evidence="4" id="KW-1185">Reference proteome</keyword>
<dbReference type="Pfam" id="PF14555">
    <property type="entry name" value="UBA_4"/>
    <property type="match status" value="1"/>
</dbReference>
<dbReference type="GO" id="GO:0031624">
    <property type="term" value="F:ubiquitin conjugating enzyme binding"/>
    <property type="evidence" value="ECO:0007669"/>
    <property type="project" value="TreeGrafter"/>
</dbReference>
<accession>G8YFW5</accession>
<dbReference type="Gene3D" id="1.10.238.10">
    <property type="entry name" value="EF-hand"/>
    <property type="match status" value="1"/>
</dbReference>
<evidence type="ECO:0000313" key="3">
    <source>
        <dbReference type="EMBL" id="CCE82064.1"/>
    </source>
</evidence>
<dbReference type="Pfam" id="PF03556">
    <property type="entry name" value="Cullin_binding"/>
    <property type="match status" value="1"/>
</dbReference>
<dbReference type="PANTHER" id="PTHR12281">
    <property type="entry name" value="RP42 RELATED"/>
    <property type="match status" value="1"/>
</dbReference>
<dbReference type="GO" id="GO:0045116">
    <property type="term" value="P:protein neddylation"/>
    <property type="evidence" value="ECO:0007669"/>
    <property type="project" value="TreeGrafter"/>
</dbReference>
<dbReference type="OrthoDB" id="27198at2759"/>
<sequence length="264" mass="30906">MPKISSNSRSSLKEQFINVTGVSPASATKWLDKYNGSLENSINAYLEYEHNKSKQVTIDNRLVAIFDRYKDQDNEDIIGIEGTLKYLEDLEFDAEDIISLILAYYLQAPSMGVFSREPFLRNWQERKVFDIPTMSRFIANLKNEILNNQDMYRDLYNYTFGFLMEVPGQRLLPSETAVDYWKLLLYNNAAFEGAKTRLDQWFEFVLSEYKRGFSKDTWQMFYLFARDVITADPESLSGYDEMSAWPSVIDEYIEYLKENGLLPE</sequence>
<dbReference type="Gene3D" id="1.10.238.200">
    <property type="entry name" value="Cullin, PONY binding domain"/>
    <property type="match status" value="1"/>
</dbReference>
<dbReference type="AlphaFoldDB" id="G8YFW5"/>
<gene>
    <name evidence="3" type="primary">Piso0_002760</name>
    <name evidence="3" type="ORF">GNLVRS01_PISO0I17212g</name>
</gene>
<dbReference type="eggNOG" id="KOG3077">
    <property type="taxonomic scope" value="Eukaryota"/>
</dbReference>
<name>G8YFW5_PICSO</name>
<organism evidence="3 4">
    <name type="scientific">Pichia sorbitophila (strain ATCC MYA-4447 / BCRC 22081 / CBS 7064 / NBRC 10061 / NRRL Y-12695)</name>
    <name type="common">Hybrid yeast</name>
    <dbReference type="NCBI Taxonomy" id="559304"/>
    <lineage>
        <taxon>Eukaryota</taxon>
        <taxon>Fungi</taxon>
        <taxon>Dikarya</taxon>
        <taxon>Ascomycota</taxon>
        <taxon>Saccharomycotina</taxon>
        <taxon>Pichiomycetes</taxon>
        <taxon>Debaryomycetaceae</taxon>
        <taxon>Millerozyma</taxon>
    </lineage>
</organism>
<dbReference type="HOGENOM" id="CLU_047042_0_0_1"/>
<dbReference type="FunCoup" id="G8YFW5">
    <property type="interactions" value="677"/>
</dbReference>
<dbReference type="OMA" id="LWCKFLQ"/>
<dbReference type="InParanoid" id="G8YFW5"/>
<dbReference type="PROSITE" id="PS51229">
    <property type="entry name" value="DCUN1"/>
    <property type="match status" value="1"/>
</dbReference>
<dbReference type="PANTHER" id="PTHR12281:SF31">
    <property type="entry name" value="DCN1-LIKE PROTEIN 3"/>
    <property type="match status" value="1"/>
</dbReference>
<comment type="function">
    <text evidence="1">Neddylation of cullins play an essential role in the regulation of SCF-type complexes activity.</text>
</comment>
<evidence type="ECO:0000313" key="4">
    <source>
        <dbReference type="Proteomes" id="UP000005222"/>
    </source>
</evidence>
<evidence type="ECO:0000256" key="1">
    <source>
        <dbReference type="RuleBase" id="RU410713"/>
    </source>
</evidence>
<dbReference type="InterPro" id="IPR042460">
    <property type="entry name" value="DCN1-like_PONY"/>
</dbReference>
<dbReference type="GO" id="GO:0032182">
    <property type="term" value="F:ubiquitin-like protein binding"/>
    <property type="evidence" value="ECO:0007669"/>
    <property type="project" value="TreeGrafter"/>
</dbReference>
<dbReference type="GO" id="GO:0000151">
    <property type="term" value="C:ubiquitin ligase complex"/>
    <property type="evidence" value="ECO:0007669"/>
    <property type="project" value="TreeGrafter"/>
</dbReference>
<dbReference type="EMBL" id="FO082051">
    <property type="protein sequence ID" value="CCE82064.1"/>
    <property type="molecule type" value="Genomic_DNA"/>
</dbReference>
<reference evidence="3 4" key="1">
    <citation type="journal article" date="2012" name="G3 (Bethesda)">
        <title>Pichia sorbitophila, an interspecies yeast hybrid reveals early steps of genome resolution following polyploidization.</title>
        <authorList>
            <person name="Leh Louis V."/>
            <person name="Despons L."/>
            <person name="Friedrich A."/>
            <person name="Martin T."/>
            <person name="Durrens P."/>
            <person name="Casaregola S."/>
            <person name="Neuveglise C."/>
            <person name="Fairhead C."/>
            <person name="Marck C."/>
            <person name="Cruz J.A."/>
            <person name="Straub M.L."/>
            <person name="Kugler V."/>
            <person name="Sacerdot C."/>
            <person name="Uzunov Z."/>
            <person name="Thierry A."/>
            <person name="Weiss S."/>
            <person name="Bleykasten C."/>
            <person name="De Montigny J."/>
            <person name="Jacques N."/>
            <person name="Jung P."/>
            <person name="Lemaire M."/>
            <person name="Mallet S."/>
            <person name="Morel G."/>
            <person name="Richard G.F."/>
            <person name="Sarkar A."/>
            <person name="Savel G."/>
            <person name="Schacherer J."/>
            <person name="Seret M.L."/>
            <person name="Talla E."/>
            <person name="Samson G."/>
            <person name="Jubin C."/>
            <person name="Poulain J."/>
            <person name="Vacherie B."/>
            <person name="Barbe V."/>
            <person name="Pelletier E."/>
            <person name="Sherman D.J."/>
            <person name="Westhof E."/>
            <person name="Weissenbach J."/>
            <person name="Baret P.V."/>
            <person name="Wincker P."/>
            <person name="Gaillardin C."/>
            <person name="Dujon B."/>
            <person name="Souciet J.L."/>
        </authorList>
    </citation>
    <scope>NUCLEOTIDE SEQUENCE [LARGE SCALE GENOMIC DNA]</scope>
    <source>
        <strain evidence="4">ATCC MYA-4447 / BCRC 22081 / CBS 7064 / NBRC 10061 / NRRL Y-12695</strain>
    </source>
</reference>
<dbReference type="InterPro" id="IPR014764">
    <property type="entry name" value="DCN-prot"/>
</dbReference>
<dbReference type="STRING" id="559304.G8YFW5"/>
<evidence type="ECO:0000259" key="2">
    <source>
        <dbReference type="PROSITE" id="PS51229"/>
    </source>
</evidence>
<feature type="domain" description="DCUN1" evidence="2">
    <location>
        <begin position="57"/>
        <end position="257"/>
    </location>
</feature>
<proteinExistence type="predicted"/>
<dbReference type="GO" id="GO:0097602">
    <property type="term" value="F:cullin family protein binding"/>
    <property type="evidence" value="ECO:0007669"/>
    <property type="project" value="TreeGrafter"/>
</dbReference>